<organism evidence="1 2">
    <name type="scientific">Hymenobacter wooponensis</name>
    <dbReference type="NCBI Taxonomy" id="1525360"/>
    <lineage>
        <taxon>Bacteria</taxon>
        <taxon>Pseudomonadati</taxon>
        <taxon>Bacteroidota</taxon>
        <taxon>Cytophagia</taxon>
        <taxon>Cytophagales</taxon>
        <taxon>Hymenobacteraceae</taxon>
        <taxon>Hymenobacter</taxon>
    </lineage>
</organism>
<dbReference type="OrthoDB" id="1340039at2"/>
<gene>
    <name evidence="1" type="ORF">EU557_05605</name>
</gene>
<accession>A0A4Z0MVS3</accession>
<dbReference type="EMBL" id="SRKZ01000001">
    <property type="protein sequence ID" value="TGD83255.1"/>
    <property type="molecule type" value="Genomic_DNA"/>
</dbReference>
<reference evidence="1 2" key="1">
    <citation type="submission" date="2019-04" db="EMBL/GenBank/DDBJ databases">
        <authorList>
            <person name="Feng G."/>
            <person name="Zhang J."/>
            <person name="Zhu H."/>
        </authorList>
    </citation>
    <scope>NUCLEOTIDE SEQUENCE [LARGE SCALE GENOMIC DNA]</scope>
    <source>
        <strain evidence="1 2">JCM 19491</strain>
    </source>
</reference>
<evidence type="ECO:0000313" key="1">
    <source>
        <dbReference type="EMBL" id="TGD83255.1"/>
    </source>
</evidence>
<evidence type="ECO:0000313" key="2">
    <source>
        <dbReference type="Proteomes" id="UP000298284"/>
    </source>
</evidence>
<dbReference type="AlphaFoldDB" id="A0A4Z0MVS3"/>
<comment type="caution">
    <text evidence="1">The sequence shown here is derived from an EMBL/GenBank/DDBJ whole genome shotgun (WGS) entry which is preliminary data.</text>
</comment>
<proteinExistence type="predicted"/>
<name>A0A4Z0MVS3_9BACT</name>
<dbReference type="Proteomes" id="UP000298284">
    <property type="component" value="Unassembled WGS sequence"/>
</dbReference>
<dbReference type="RefSeq" id="WP_135529406.1">
    <property type="nucleotide sequence ID" value="NZ_SRKZ01000001.1"/>
</dbReference>
<protein>
    <submittedName>
        <fullName evidence="1">Uncharacterized protein</fullName>
    </submittedName>
</protein>
<sequence>MIPADFPGNAYPFRFIREEPPYSPGGFLLERFICPFKTMKGRHYLIQVEQYQHHIYVLKFYLKEHRYQQDPEPRYYYQTNDGPAEAIRILNTCLSVMLYLLKRDPLASGGFIGTLKPEEGENTVNGQRFRIYSQLARDFFPPERWDHQHSPETNAYLLLNKASLGHYPDLLQQAQQMFQALYPDFSNALSDTLRPVVSQIRIG</sequence>
<keyword evidence="2" id="KW-1185">Reference proteome</keyword>